<name>A0A927K1D5_9ACTN</name>
<organism evidence="3 4">
    <name type="scientific">Nocardioides donggukensis</name>
    <dbReference type="NCBI Taxonomy" id="2774019"/>
    <lineage>
        <taxon>Bacteria</taxon>
        <taxon>Bacillati</taxon>
        <taxon>Actinomycetota</taxon>
        <taxon>Actinomycetes</taxon>
        <taxon>Propionibacteriales</taxon>
        <taxon>Nocardioidaceae</taxon>
        <taxon>Nocardioides</taxon>
    </lineage>
</organism>
<sequence>MEERETPRPPTDRDARTGRSAAANRIRHQGQWVEEQLRIARERGDFDDLPGLGKPIEGLGEAHDPDWWLKRLVEREHISVLPPALAIRREDAALDAVLDRISVEREVRREVEEFNARVRSARIQPLGGPPMVTSERDVEAEVARWAERRRVRRRAGSAPAAGAGRAGQGDRAQGDRPDSGDPAPRRRRGWLRRRHHPEG</sequence>
<reference evidence="3" key="1">
    <citation type="submission" date="2020-09" db="EMBL/GenBank/DDBJ databases">
        <title>Nocardioides sp. strain MJB4 16S ribosomal RNA gene Genome sequencing and assembly.</title>
        <authorList>
            <person name="Kim I."/>
        </authorList>
    </citation>
    <scope>NUCLEOTIDE SEQUENCE</scope>
    <source>
        <strain evidence="3">MJB4</strain>
    </source>
</reference>
<feature type="compositionally biased region" description="Basic and acidic residues" evidence="1">
    <location>
        <begin position="1"/>
        <end position="17"/>
    </location>
</feature>
<gene>
    <name evidence="3" type="ORF">IE331_01105</name>
</gene>
<evidence type="ECO:0000256" key="1">
    <source>
        <dbReference type="SAM" id="MobiDB-lite"/>
    </source>
</evidence>
<feature type="compositionally biased region" description="Basic residues" evidence="1">
    <location>
        <begin position="185"/>
        <end position="199"/>
    </location>
</feature>
<dbReference type="AlphaFoldDB" id="A0A927K1D5"/>
<dbReference type="EMBL" id="JACYXZ010000001">
    <property type="protein sequence ID" value="MBD8868209.1"/>
    <property type="molecule type" value="Genomic_DNA"/>
</dbReference>
<evidence type="ECO:0000313" key="4">
    <source>
        <dbReference type="Proteomes" id="UP000616839"/>
    </source>
</evidence>
<proteinExistence type="predicted"/>
<keyword evidence="4" id="KW-1185">Reference proteome</keyword>
<accession>A0A927K1D5</accession>
<protein>
    <submittedName>
        <fullName evidence="3">DUF1992 domain-containing protein</fullName>
    </submittedName>
</protein>
<feature type="region of interest" description="Disordered" evidence="1">
    <location>
        <begin position="1"/>
        <end position="27"/>
    </location>
</feature>
<dbReference type="Pfam" id="PF09350">
    <property type="entry name" value="DJC28_CD"/>
    <property type="match status" value="1"/>
</dbReference>
<evidence type="ECO:0000313" key="3">
    <source>
        <dbReference type="EMBL" id="MBD8868209.1"/>
    </source>
</evidence>
<comment type="caution">
    <text evidence="3">The sequence shown here is derived from an EMBL/GenBank/DDBJ whole genome shotgun (WGS) entry which is preliminary data.</text>
</comment>
<dbReference type="InterPro" id="IPR018961">
    <property type="entry name" value="DnaJ_homolog_subfam-C_membr-28"/>
</dbReference>
<dbReference type="Proteomes" id="UP000616839">
    <property type="component" value="Unassembled WGS sequence"/>
</dbReference>
<feature type="domain" description="DnaJ homologue subfamily C member 28 conserved" evidence="2">
    <location>
        <begin position="32"/>
        <end position="98"/>
    </location>
</feature>
<feature type="region of interest" description="Disordered" evidence="1">
    <location>
        <begin position="149"/>
        <end position="199"/>
    </location>
</feature>
<dbReference type="RefSeq" id="WP_192139677.1">
    <property type="nucleotide sequence ID" value="NZ_JACYXZ010000001.1"/>
</dbReference>
<evidence type="ECO:0000259" key="2">
    <source>
        <dbReference type="Pfam" id="PF09350"/>
    </source>
</evidence>